<evidence type="ECO:0000313" key="3">
    <source>
        <dbReference type="Proteomes" id="UP000662914"/>
    </source>
</evidence>
<dbReference type="KEGG" id="ddz:DSYM_29910"/>
<dbReference type="Proteomes" id="UP000662914">
    <property type="component" value="Chromosome"/>
</dbReference>
<organism evidence="2 3">
    <name type="scientific">Candidatus Desulfobacillus denitrificans</name>
    <dbReference type="NCBI Taxonomy" id="2608985"/>
    <lineage>
        <taxon>Bacteria</taxon>
        <taxon>Pseudomonadati</taxon>
        <taxon>Pseudomonadota</taxon>
        <taxon>Betaproteobacteria</taxon>
        <taxon>Candidatus Desulfobacillus</taxon>
    </lineage>
</organism>
<dbReference type="InterPro" id="IPR029058">
    <property type="entry name" value="AB_hydrolase_fold"/>
</dbReference>
<dbReference type="GO" id="GO:0016787">
    <property type="term" value="F:hydrolase activity"/>
    <property type="evidence" value="ECO:0007669"/>
    <property type="project" value="UniProtKB-KW"/>
</dbReference>
<evidence type="ECO:0000259" key="1">
    <source>
        <dbReference type="Pfam" id="PF00561"/>
    </source>
</evidence>
<accession>A0A809RRI6</accession>
<dbReference type="Gene3D" id="3.40.50.1820">
    <property type="entry name" value="alpha/beta hydrolase"/>
    <property type="match status" value="1"/>
</dbReference>
<evidence type="ECO:0000313" key="2">
    <source>
        <dbReference type="EMBL" id="BBO22292.1"/>
    </source>
</evidence>
<dbReference type="PANTHER" id="PTHR42103:SF2">
    <property type="entry name" value="AB HYDROLASE-1 DOMAIN-CONTAINING PROTEIN"/>
    <property type="match status" value="1"/>
</dbReference>
<feature type="domain" description="AB hydrolase-1" evidence="1">
    <location>
        <begin position="49"/>
        <end position="138"/>
    </location>
</feature>
<dbReference type="SUPFAM" id="SSF53474">
    <property type="entry name" value="alpha/beta-Hydrolases"/>
    <property type="match status" value="1"/>
</dbReference>
<reference evidence="2" key="1">
    <citation type="journal article" name="DNA Res.">
        <title>The physiological potential of anammox bacteria as revealed by their core genome structure.</title>
        <authorList>
            <person name="Okubo T."/>
            <person name="Toyoda A."/>
            <person name="Fukuhara K."/>
            <person name="Uchiyama I."/>
            <person name="Harigaya Y."/>
            <person name="Kuroiwa M."/>
            <person name="Suzuki T."/>
            <person name="Murakami Y."/>
            <person name="Suwa Y."/>
            <person name="Takami H."/>
        </authorList>
    </citation>
    <scope>NUCLEOTIDE SEQUENCE</scope>
    <source>
        <strain evidence="2">317325-3</strain>
    </source>
</reference>
<protein>
    <submittedName>
        <fullName evidence="2">Alpha/beta hydrolase</fullName>
    </submittedName>
</protein>
<dbReference type="PANTHER" id="PTHR42103">
    <property type="entry name" value="ALPHA/BETA-HYDROLASES SUPERFAMILY PROTEIN"/>
    <property type="match status" value="1"/>
</dbReference>
<dbReference type="AlphaFoldDB" id="A0A809RRI6"/>
<sequence>MPKHERLLIDGPAGAVEVFVEAPASPTGLALIAHPHPLFGGTADNKVVTTLARAFRDLGCATLRPNFRGVGASAGEHDHGIGETDDLAAAHAWARARFGAALPFYLGGFSFGAYVVTRLAKRLAEAGDPARRLVLVGTAAGYVEGARSYVTEAVAPDTIVIHGDRDETVPLANVLAWAEPLDLAVSVVPGADHFFHRKLHLIRRIIEAQWTR</sequence>
<gene>
    <name evidence="2" type="ORF">DSYM_29910</name>
</gene>
<keyword evidence="2" id="KW-0378">Hydrolase</keyword>
<dbReference type="Pfam" id="PF00561">
    <property type="entry name" value="Abhydrolase_1"/>
    <property type="match status" value="1"/>
</dbReference>
<name>A0A809RRI6_9PROT</name>
<proteinExistence type="predicted"/>
<dbReference type="InterPro" id="IPR000073">
    <property type="entry name" value="AB_hydrolase_1"/>
</dbReference>
<dbReference type="EMBL" id="AP021857">
    <property type="protein sequence ID" value="BBO22292.1"/>
    <property type="molecule type" value="Genomic_DNA"/>
</dbReference>